<evidence type="ECO:0000256" key="1">
    <source>
        <dbReference type="SAM" id="MobiDB-lite"/>
    </source>
</evidence>
<sequence>MSMLEICQQLGVSKRHWNNIRTPICHNIQAARLDYNQDFKNQKSILEVQILGAILSNGGQEGAKGLIIRASKEVLSLHLGVMRRWSVCFQQSTKFLKLCNASAEVHPELNRFENHWDIKQIAKEYFRAFNTYQNCVKNPETYRGKNAPHCLPTPPSNNHTSPTPDGNQGFHVDDQPVAGPSQPRPSLQRRVVDSDAGEEELEEDEEEEEEEEEEVPVGKGKGKAKAKPAARERARRQ</sequence>
<feature type="compositionally biased region" description="Acidic residues" evidence="1">
    <location>
        <begin position="195"/>
        <end position="215"/>
    </location>
</feature>
<dbReference type="OrthoDB" id="2997871at2759"/>
<protein>
    <submittedName>
        <fullName evidence="2">Uncharacterized protein</fullName>
    </submittedName>
</protein>
<evidence type="ECO:0000313" key="2">
    <source>
        <dbReference type="EMBL" id="TFK95870.1"/>
    </source>
</evidence>
<evidence type="ECO:0000313" key="3">
    <source>
        <dbReference type="Proteomes" id="UP000305067"/>
    </source>
</evidence>
<reference evidence="2 3" key="1">
    <citation type="journal article" date="2019" name="Nat. Ecol. Evol.">
        <title>Megaphylogeny resolves global patterns of mushroom evolution.</title>
        <authorList>
            <person name="Varga T."/>
            <person name="Krizsan K."/>
            <person name="Foldi C."/>
            <person name="Dima B."/>
            <person name="Sanchez-Garcia M."/>
            <person name="Sanchez-Ramirez S."/>
            <person name="Szollosi G.J."/>
            <person name="Szarkandi J.G."/>
            <person name="Papp V."/>
            <person name="Albert L."/>
            <person name="Andreopoulos W."/>
            <person name="Angelini C."/>
            <person name="Antonin V."/>
            <person name="Barry K.W."/>
            <person name="Bougher N.L."/>
            <person name="Buchanan P."/>
            <person name="Buyck B."/>
            <person name="Bense V."/>
            <person name="Catcheside P."/>
            <person name="Chovatia M."/>
            <person name="Cooper J."/>
            <person name="Damon W."/>
            <person name="Desjardin D."/>
            <person name="Finy P."/>
            <person name="Geml J."/>
            <person name="Haridas S."/>
            <person name="Hughes K."/>
            <person name="Justo A."/>
            <person name="Karasinski D."/>
            <person name="Kautmanova I."/>
            <person name="Kiss B."/>
            <person name="Kocsube S."/>
            <person name="Kotiranta H."/>
            <person name="LaButti K.M."/>
            <person name="Lechner B.E."/>
            <person name="Liimatainen K."/>
            <person name="Lipzen A."/>
            <person name="Lukacs Z."/>
            <person name="Mihaltcheva S."/>
            <person name="Morgado L.N."/>
            <person name="Niskanen T."/>
            <person name="Noordeloos M.E."/>
            <person name="Ohm R.A."/>
            <person name="Ortiz-Santana B."/>
            <person name="Ovrebo C."/>
            <person name="Racz N."/>
            <person name="Riley R."/>
            <person name="Savchenko A."/>
            <person name="Shiryaev A."/>
            <person name="Soop K."/>
            <person name="Spirin V."/>
            <person name="Szebenyi C."/>
            <person name="Tomsovsky M."/>
            <person name="Tulloss R.E."/>
            <person name="Uehling J."/>
            <person name="Grigoriev I.V."/>
            <person name="Vagvolgyi C."/>
            <person name="Papp T."/>
            <person name="Martin F.M."/>
            <person name="Miettinen O."/>
            <person name="Hibbett D.S."/>
            <person name="Nagy L.G."/>
        </authorList>
    </citation>
    <scope>NUCLEOTIDE SEQUENCE [LARGE SCALE GENOMIC DNA]</scope>
    <source>
        <strain evidence="2 3">CBS 309.79</strain>
    </source>
</reference>
<keyword evidence="3" id="KW-1185">Reference proteome</keyword>
<organism evidence="2 3">
    <name type="scientific">Pterulicium gracile</name>
    <dbReference type="NCBI Taxonomy" id="1884261"/>
    <lineage>
        <taxon>Eukaryota</taxon>
        <taxon>Fungi</taxon>
        <taxon>Dikarya</taxon>
        <taxon>Basidiomycota</taxon>
        <taxon>Agaricomycotina</taxon>
        <taxon>Agaricomycetes</taxon>
        <taxon>Agaricomycetidae</taxon>
        <taxon>Agaricales</taxon>
        <taxon>Pleurotineae</taxon>
        <taxon>Pterulaceae</taxon>
        <taxon>Pterulicium</taxon>
    </lineage>
</organism>
<name>A0A5C3Q679_9AGAR</name>
<dbReference type="AlphaFoldDB" id="A0A5C3Q679"/>
<proteinExistence type="predicted"/>
<dbReference type="EMBL" id="ML178872">
    <property type="protein sequence ID" value="TFK95870.1"/>
    <property type="molecule type" value="Genomic_DNA"/>
</dbReference>
<feature type="region of interest" description="Disordered" evidence="1">
    <location>
        <begin position="146"/>
        <end position="237"/>
    </location>
</feature>
<gene>
    <name evidence="2" type="ORF">BDV98DRAFT_586761</name>
</gene>
<accession>A0A5C3Q679</accession>
<dbReference type="Proteomes" id="UP000305067">
    <property type="component" value="Unassembled WGS sequence"/>
</dbReference>
<feature type="compositionally biased region" description="Basic residues" evidence="1">
    <location>
        <begin position="220"/>
        <end position="237"/>
    </location>
</feature>
<dbReference type="STRING" id="1884261.A0A5C3Q679"/>